<gene>
    <name evidence="1" type="ORF">NDU88_004414</name>
</gene>
<dbReference type="InterPro" id="IPR036423">
    <property type="entry name" value="SOD-like_Cu/Zn_dom_sf"/>
</dbReference>
<evidence type="ECO:0000313" key="1">
    <source>
        <dbReference type="EMBL" id="KAJ1126001.1"/>
    </source>
</evidence>
<dbReference type="EMBL" id="JANPWB010000011">
    <property type="protein sequence ID" value="KAJ1126001.1"/>
    <property type="molecule type" value="Genomic_DNA"/>
</dbReference>
<protein>
    <submittedName>
        <fullName evidence="1">Uncharacterized protein</fullName>
    </submittedName>
</protein>
<dbReference type="SUPFAM" id="SSF49329">
    <property type="entry name" value="Cu,Zn superoxide dismutase-like"/>
    <property type="match status" value="1"/>
</dbReference>
<evidence type="ECO:0000313" key="2">
    <source>
        <dbReference type="Proteomes" id="UP001066276"/>
    </source>
</evidence>
<proteinExistence type="predicted"/>
<organism evidence="1 2">
    <name type="scientific">Pleurodeles waltl</name>
    <name type="common">Iberian ribbed newt</name>
    <dbReference type="NCBI Taxonomy" id="8319"/>
    <lineage>
        <taxon>Eukaryota</taxon>
        <taxon>Metazoa</taxon>
        <taxon>Chordata</taxon>
        <taxon>Craniata</taxon>
        <taxon>Vertebrata</taxon>
        <taxon>Euteleostomi</taxon>
        <taxon>Amphibia</taxon>
        <taxon>Batrachia</taxon>
        <taxon>Caudata</taxon>
        <taxon>Salamandroidea</taxon>
        <taxon>Salamandridae</taxon>
        <taxon>Pleurodelinae</taxon>
        <taxon>Pleurodeles</taxon>
    </lineage>
</organism>
<dbReference type="GO" id="GO:0046872">
    <property type="term" value="F:metal ion binding"/>
    <property type="evidence" value="ECO:0007669"/>
    <property type="project" value="InterPro"/>
</dbReference>
<dbReference type="PANTHER" id="PTHR20910">
    <property type="entry name" value="AGAP001623-PA"/>
    <property type="match status" value="1"/>
</dbReference>
<name>A0AAV7PCP8_PLEWA</name>
<feature type="non-terminal residue" evidence="1">
    <location>
        <position position="1"/>
    </location>
</feature>
<keyword evidence="2" id="KW-1185">Reference proteome</keyword>
<dbReference type="Gene3D" id="2.60.40.200">
    <property type="entry name" value="Superoxide dismutase, copper/zinc binding domain"/>
    <property type="match status" value="1"/>
</dbReference>
<comment type="caution">
    <text evidence="1">The sequence shown here is derived from an EMBL/GenBank/DDBJ whole genome shotgun (WGS) entry which is preliminary data.</text>
</comment>
<reference evidence="1" key="1">
    <citation type="journal article" date="2022" name="bioRxiv">
        <title>Sequencing and chromosome-scale assembly of the giantPleurodeles waltlgenome.</title>
        <authorList>
            <person name="Brown T."/>
            <person name="Elewa A."/>
            <person name="Iarovenko S."/>
            <person name="Subramanian E."/>
            <person name="Araus A.J."/>
            <person name="Petzold A."/>
            <person name="Susuki M."/>
            <person name="Suzuki K.-i.T."/>
            <person name="Hayashi T."/>
            <person name="Toyoda A."/>
            <person name="Oliveira C."/>
            <person name="Osipova E."/>
            <person name="Leigh N.D."/>
            <person name="Simon A."/>
            <person name="Yun M.H."/>
        </authorList>
    </citation>
    <scope>NUCLEOTIDE SEQUENCE</scope>
    <source>
        <strain evidence="1">20211129_DDA</strain>
        <tissue evidence="1">Liver</tissue>
    </source>
</reference>
<dbReference type="Proteomes" id="UP001066276">
    <property type="component" value="Chromosome 7"/>
</dbReference>
<dbReference type="PANTHER" id="PTHR20910:SF1">
    <property type="entry name" value="SUPEROXIDE DISMUTASE COPPER_ZINC BINDING DOMAIN-CONTAINING PROTEIN"/>
    <property type="match status" value="1"/>
</dbReference>
<dbReference type="AlphaFoldDB" id="A0AAV7PCP8"/>
<dbReference type="GO" id="GO:0006801">
    <property type="term" value="P:superoxide metabolic process"/>
    <property type="evidence" value="ECO:0007669"/>
    <property type="project" value="InterPro"/>
</dbReference>
<dbReference type="InterPro" id="IPR053257">
    <property type="entry name" value="Cu-only_SOD"/>
</dbReference>
<sequence length="180" mass="19748">LQCANIEPQKADDGEWVRAKVDFNGELKGNILMVQQVFPDGSYTDTTIEVNLQSSDAQGLEIQWCISSHFLYEPLKQCTRPDTDEAYNPFWTHKARDSNSSCSQGYPLHCAVGDMTGKHGPITATKRQLVTDGNLPLTGDFSVVGRGMLLKSGQEVLDCSTVTFDGPVITLVFPIVTSFS</sequence>
<feature type="non-terminal residue" evidence="1">
    <location>
        <position position="180"/>
    </location>
</feature>
<accession>A0AAV7PCP8</accession>